<comment type="caution">
    <text evidence="9">The sequence shown here is derived from an EMBL/GenBank/DDBJ whole genome shotgun (WGS) entry which is preliminary data.</text>
</comment>
<dbReference type="PANTHER" id="PTHR22926:SF3">
    <property type="entry name" value="UNDECAPRENYL-PHOSPHATE ALPHA-N-ACETYLGLUCOSAMINYL 1-PHOSPHATE TRANSFERASE"/>
    <property type="match status" value="1"/>
</dbReference>
<accession>A0A9D1T275</accession>
<comment type="cofactor">
    <cofactor evidence="7">
        <name>Mg(2+)</name>
        <dbReference type="ChEBI" id="CHEBI:18420"/>
    </cofactor>
</comment>
<evidence type="ECO:0000256" key="8">
    <source>
        <dbReference type="SAM" id="Phobius"/>
    </source>
</evidence>
<reference evidence="9" key="1">
    <citation type="submission" date="2020-10" db="EMBL/GenBank/DDBJ databases">
        <authorList>
            <person name="Gilroy R."/>
        </authorList>
    </citation>
    <scope>NUCLEOTIDE SEQUENCE</scope>
    <source>
        <strain evidence="9">35461</strain>
    </source>
</reference>
<feature type="transmembrane region" description="Helical" evidence="8">
    <location>
        <begin position="237"/>
        <end position="254"/>
    </location>
</feature>
<keyword evidence="4 8" id="KW-0812">Transmembrane</keyword>
<keyword evidence="5 8" id="KW-1133">Transmembrane helix</keyword>
<feature type="transmembrane region" description="Helical" evidence="8">
    <location>
        <begin position="20"/>
        <end position="41"/>
    </location>
</feature>
<dbReference type="GO" id="GO:0046872">
    <property type="term" value="F:metal ion binding"/>
    <property type="evidence" value="ECO:0007669"/>
    <property type="project" value="UniProtKB-KW"/>
</dbReference>
<evidence type="ECO:0000313" key="9">
    <source>
        <dbReference type="EMBL" id="HIV08907.1"/>
    </source>
</evidence>
<evidence type="ECO:0000256" key="6">
    <source>
        <dbReference type="ARBA" id="ARBA00023136"/>
    </source>
</evidence>
<dbReference type="GO" id="GO:0044038">
    <property type="term" value="P:cell wall macromolecule biosynthetic process"/>
    <property type="evidence" value="ECO:0007669"/>
    <property type="project" value="TreeGrafter"/>
</dbReference>
<feature type="binding site" evidence="7">
    <location>
        <position position="189"/>
    </location>
    <ligand>
        <name>Mg(2+)</name>
        <dbReference type="ChEBI" id="CHEBI:18420"/>
    </ligand>
</feature>
<dbReference type="Pfam" id="PF00953">
    <property type="entry name" value="Glycos_transf_4"/>
    <property type="match status" value="1"/>
</dbReference>
<keyword evidence="3" id="KW-0808">Transferase</keyword>
<keyword evidence="6 8" id="KW-0472">Membrane</keyword>
<dbReference type="AlphaFoldDB" id="A0A9D1T275"/>
<evidence type="ECO:0000313" key="10">
    <source>
        <dbReference type="Proteomes" id="UP000886845"/>
    </source>
</evidence>
<dbReference type="GO" id="GO:0071555">
    <property type="term" value="P:cell wall organization"/>
    <property type="evidence" value="ECO:0007669"/>
    <property type="project" value="TreeGrafter"/>
</dbReference>
<evidence type="ECO:0000256" key="4">
    <source>
        <dbReference type="ARBA" id="ARBA00022692"/>
    </source>
</evidence>
<sequence length="380" mass="41441">MLYLLSEFLEPFWGPFRLFRYHTVMMGGGAFLAAVLVWWFLPRLKRLLPVDRGKAVRLPDGTLKAIGAEGKAGGKPTGAGVLMAVLTLPALLLFFPIYAWESLWDIGVVACVYLCMVSGWLDDRADLPWGGLKKGLFDAAVSLLCAFLLCRGEAVSAWWPFTQAETLIPAWAYVPIAGLLLFGAINTTNCSDGIDGLAGLLTLLSLLALVVLLYVVVGHRTVADYLIIPHSDSAAKWAVLACTFVGTMGAYLWYNCYPSSLLMGDAGSRMFGMVIGVAALATGNLCVIFVVAPMILLNGGLGLVKLACLRLLKVAGRPVTRPKPGEPKTFLQRLFFSVTFPLHDHCRNALHWSGQQVVIRFLLLQGLLQPILFLLFVKVR</sequence>
<feature type="transmembrane region" description="Helical" evidence="8">
    <location>
        <begin position="81"/>
        <end position="100"/>
    </location>
</feature>
<evidence type="ECO:0000256" key="5">
    <source>
        <dbReference type="ARBA" id="ARBA00022989"/>
    </source>
</evidence>
<comment type="subcellular location">
    <subcellularLocation>
        <location evidence="1">Cell membrane</location>
        <topology evidence="1">Multi-pass membrane protein</topology>
    </subcellularLocation>
</comment>
<evidence type="ECO:0000256" key="2">
    <source>
        <dbReference type="ARBA" id="ARBA00022475"/>
    </source>
</evidence>
<protein>
    <recommendedName>
        <fullName evidence="11">Phospho-N-acetylmuramoyl-pentapeptide-transferase</fullName>
    </recommendedName>
</protein>
<dbReference type="GO" id="GO:0016780">
    <property type="term" value="F:phosphotransferase activity, for other substituted phosphate groups"/>
    <property type="evidence" value="ECO:0007669"/>
    <property type="project" value="InterPro"/>
</dbReference>
<evidence type="ECO:0000256" key="1">
    <source>
        <dbReference type="ARBA" id="ARBA00004651"/>
    </source>
</evidence>
<dbReference type="Proteomes" id="UP000886845">
    <property type="component" value="Unassembled WGS sequence"/>
</dbReference>
<keyword evidence="7" id="KW-0460">Magnesium</keyword>
<dbReference type="GO" id="GO:0005886">
    <property type="term" value="C:plasma membrane"/>
    <property type="evidence" value="ECO:0007669"/>
    <property type="project" value="UniProtKB-SubCell"/>
</dbReference>
<feature type="transmembrane region" description="Helical" evidence="8">
    <location>
        <begin position="167"/>
        <end position="185"/>
    </location>
</feature>
<dbReference type="InterPro" id="IPR018480">
    <property type="entry name" value="PNAcMuramoyl-5peptid_Trfase_CS"/>
</dbReference>
<name>A0A9D1T275_9BACT</name>
<reference evidence="9" key="2">
    <citation type="journal article" date="2021" name="PeerJ">
        <title>Extensive microbial diversity within the chicken gut microbiome revealed by metagenomics and culture.</title>
        <authorList>
            <person name="Gilroy R."/>
            <person name="Ravi A."/>
            <person name="Getino M."/>
            <person name="Pursley I."/>
            <person name="Horton D.L."/>
            <person name="Alikhan N.F."/>
            <person name="Baker D."/>
            <person name="Gharbi K."/>
            <person name="Hall N."/>
            <person name="Watson M."/>
            <person name="Adriaenssens E.M."/>
            <person name="Foster-Nyarko E."/>
            <person name="Jarju S."/>
            <person name="Secka A."/>
            <person name="Antonio M."/>
            <person name="Oren A."/>
            <person name="Chaudhuri R.R."/>
            <person name="La Ragione R."/>
            <person name="Hildebrand F."/>
            <person name="Pallen M.J."/>
        </authorList>
    </citation>
    <scope>NUCLEOTIDE SEQUENCE</scope>
    <source>
        <strain evidence="9">35461</strain>
    </source>
</reference>
<feature type="transmembrane region" description="Helical" evidence="8">
    <location>
        <begin position="357"/>
        <end position="377"/>
    </location>
</feature>
<feature type="transmembrane region" description="Helical" evidence="8">
    <location>
        <begin position="197"/>
        <end position="217"/>
    </location>
</feature>
<dbReference type="PROSITE" id="PS01348">
    <property type="entry name" value="MRAY_2"/>
    <property type="match status" value="1"/>
</dbReference>
<dbReference type="EMBL" id="DVOR01000067">
    <property type="protein sequence ID" value="HIV08907.1"/>
    <property type="molecule type" value="Genomic_DNA"/>
</dbReference>
<feature type="binding site" evidence="7">
    <location>
        <position position="265"/>
    </location>
    <ligand>
        <name>Mg(2+)</name>
        <dbReference type="ChEBI" id="CHEBI:18420"/>
    </ligand>
</feature>
<organism evidence="9 10">
    <name type="scientific">Candidatus Spyradenecus faecavium</name>
    <dbReference type="NCBI Taxonomy" id="2840947"/>
    <lineage>
        <taxon>Bacteria</taxon>
        <taxon>Pseudomonadati</taxon>
        <taxon>Lentisphaerota</taxon>
        <taxon>Lentisphaeria</taxon>
        <taxon>Lentisphaerales</taxon>
        <taxon>Lentisphaeraceae</taxon>
        <taxon>Lentisphaeraceae incertae sedis</taxon>
        <taxon>Candidatus Spyradenecus</taxon>
    </lineage>
</organism>
<evidence type="ECO:0000256" key="7">
    <source>
        <dbReference type="PIRSR" id="PIRSR600715-1"/>
    </source>
</evidence>
<keyword evidence="7" id="KW-0479">Metal-binding</keyword>
<evidence type="ECO:0000256" key="3">
    <source>
        <dbReference type="ARBA" id="ARBA00022679"/>
    </source>
</evidence>
<keyword evidence="2" id="KW-1003">Cell membrane</keyword>
<evidence type="ECO:0008006" key="11">
    <source>
        <dbReference type="Google" id="ProtNLM"/>
    </source>
</evidence>
<proteinExistence type="predicted"/>
<dbReference type="PANTHER" id="PTHR22926">
    <property type="entry name" value="PHOSPHO-N-ACETYLMURAMOYL-PENTAPEPTIDE-TRANSFERASE"/>
    <property type="match status" value="1"/>
</dbReference>
<feature type="transmembrane region" description="Helical" evidence="8">
    <location>
        <begin position="274"/>
        <end position="296"/>
    </location>
</feature>
<gene>
    <name evidence="9" type="ORF">IAC79_02170</name>
</gene>
<dbReference type="InterPro" id="IPR000715">
    <property type="entry name" value="Glycosyl_transferase_4"/>
</dbReference>